<protein>
    <submittedName>
        <fullName evidence="3">YceI family protein</fullName>
    </submittedName>
</protein>
<dbReference type="InterPro" id="IPR036761">
    <property type="entry name" value="TTHA0802/YceI-like_sf"/>
</dbReference>
<dbReference type="InterPro" id="IPR007372">
    <property type="entry name" value="Lipid/polyisoprenoid-bd_YceI"/>
</dbReference>
<feature type="domain" description="Lipid/polyisoprenoid-binding YceI-like" evidence="2">
    <location>
        <begin position="49"/>
        <end position="115"/>
    </location>
</feature>
<name>A0ABV5RXU2_9ACTN</name>
<dbReference type="SUPFAM" id="SSF101874">
    <property type="entry name" value="YceI-like"/>
    <property type="match status" value="2"/>
</dbReference>
<organism evidence="3 4">
    <name type="scientific">Nonomuraea helvata</name>
    <dbReference type="NCBI Taxonomy" id="37484"/>
    <lineage>
        <taxon>Bacteria</taxon>
        <taxon>Bacillati</taxon>
        <taxon>Actinomycetota</taxon>
        <taxon>Actinomycetes</taxon>
        <taxon>Streptosporangiales</taxon>
        <taxon>Streptosporangiaceae</taxon>
        <taxon>Nonomuraea</taxon>
    </lineage>
</organism>
<keyword evidence="4" id="KW-1185">Reference proteome</keyword>
<gene>
    <name evidence="3" type="ORF">ACFFSA_10840</name>
</gene>
<evidence type="ECO:0000256" key="1">
    <source>
        <dbReference type="ARBA" id="ARBA00008812"/>
    </source>
</evidence>
<comment type="caution">
    <text evidence="3">The sequence shown here is derived from an EMBL/GenBank/DDBJ whole genome shotgun (WGS) entry which is preliminary data.</text>
</comment>
<comment type="similarity">
    <text evidence="1">Belongs to the UPF0312 family.</text>
</comment>
<dbReference type="Gene3D" id="2.40.128.110">
    <property type="entry name" value="Lipid/polyisoprenoid-binding, YceI-like"/>
    <property type="match status" value="2"/>
</dbReference>
<dbReference type="PANTHER" id="PTHR34406">
    <property type="entry name" value="PROTEIN YCEI"/>
    <property type="match status" value="1"/>
</dbReference>
<dbReference type="PANTHER" id="PTHR34406:SF1">
    <property type="entry name" value="PROTEIN YCEI"/>
    <property type="match status" value="1"/>
</dbReference>
<proteinExistence type="inferred from homology"/>
<dbReference type="Proteomes" id="UP001589532">
    <property type="component" value="Unassembled WGS sequence"/>
</dbReference>
<dbReference type="Pfam" id="PF04264">
    <property type="entry name" value="YceI"/>
    <property type="match status" value="1"/>
</dbReference>
<dbReference type="EMBL" id="JBHMBW010000008">
    <property type="protein sequence ID" value="MFB9623574.1"/>
    <property type="molecule type" value="Genomic_DNA"/>
</dbReference>
<accession>A0ABV5RXU2</accession>
<evidence type="ECO:0000313" key="3">
    <source>
        <dbReference type="EMBL" id="MFB9623574.1"/>
    </source>
</evidence>
<reference evidence="3 4" key="1">
    <citation type="submission" date="2024-09" db="EMBL/GenBank/DDBJ databases">
        <authorList>
            <person name="Sun Q."/>
            <person name="Mori K."/>
        </authorList>
    </citation>
    <scope>NUCLEOTIDE SEQUENCE [LARGE SCALE GENOMIC DNA]</scope>
    <source>
        <strain evidence="3 4">JCM 3143</strain>
    </source>
</reference>
<evidence type="ECO:0000313" key="4">
    <source>
        <dbReference type="Proteomes" id="UP001589532"/>
    </source>
</evidence>
<sequence>MTSKTIATTPTALPLTAGQWTLDPYHSAVGFPIRHLGISKVRGQFGRFEADLTIGEVTRSVTLDVEFGGVEDSVVDGRRHAGFEAKGEIRRSDFDLGFALAILGDSVKIQLDMQFVEPE</sequence>
<evidence type="ECO:0000259" key="2">
    <source>
        <dbReference type="Pfam" id="PF04264"/>
    </source>
</evidence>
<dbReference type="RefSeq" id="WP_344988403.1">
    <property type="nucleotide sequence ID" value="NZ_BAAAXV010000002.1"/>
</dbReference>